<evidence type="ECO:0000313" key="2">
    <source>
        <dbReference type="Proteomes" id="UP000249135"/>
    </source>
</evidence>
<gene>
    <name evidence="1" type="ORF">DI563_09905</name>
</gene>
<protein>
    <submittedName>
        <fullName evidence="1">Uncharacterized protein</fullName>
    </submittedName>
</protein>
<evidence type="ECO:0000313" key="1">
    <source>
        <dbReference type="EMBL" id="PZQ75334.1"/>
    </source>
</evidence>
<dbReference type="EMBL" id="QFPP01000091">
    <property type="protein sequence ID" value="PZQ75334.1"/>
    <property type="molecule type" value="Genomic_DNA"/>
</dbReference>
<dbReference type="AlphaFoldDB" id="A0A2W5QDZ6"/>
<comment type="caution">
    <text evidence="1">The sequence shown here is derived from an EMBL/GenBank/DDBJ whole genome shotgun (WGS) entry which is preliminary data.</text>
</comment>
<proteinExistence type="predicted"/>
<reference evidence="1 2" key="1">
    <citation type="submission" date="2017-08" db="EMBL/GenBank/DDBJ databases">
        <title>Infants hospitalized years apart are colonized by the same room-sourced microbial strains.</title>
        <authorList>
            <person name="Brooks B."/>
            <person name="Olm M.R."/>
            <person name="Firek B.A."/>
            <person name="Baker R."/>
            <person name="Thomas B.C."/>
            <person name="Morowitz M.J."/>
            <person name="Banfield J.F."/>
        </authorList>
    </citation>
    <scope>NUCLEOTIDE SEQUENCE [LARGE SCALE GENOMIC DNA]</scope>
    <source>
        <strain evidence="1">S2_005_003_R2_41</strain>
    </source>
</reference>
<name>A0A2W5QDZ6_VARPD</name>
<sequence length="72" mass="8021">MLTIAQKAQILSKAGLGVALPQEHAPLAEWEHRVEESYVAYTAARAARSLREAETARQAEMLRRMAWSNATL</sequence>
<dbReference type="Proteomes" id="UP000249135">
    <property type="component" value="Unassembled WGS sequence"/>
</dbReference>
<accession>A0A2W5QDZ6</accession>
<organism evidence="1 2">
    <name type="scientific">Variovorax paradoxus</name>
    <dbReference type="NCBI Taxonomy" id="34073"/>
    <lineage>
        <taxon>Bacteria</taxon>
        <taxon>Pseudomonadati</taxon>
        <taxon>Pseudomonadota</taxon>
        <taxon>Betaproteobacteria</taxon>
        <taxon>Burkholderiales</taxon>
        <taxon>Comamonadaceae</taxon>
        <taxon>Variovorax</taxon>
    </lineage>
</organism>